<dbReference type="EMBL" id="FOND01000027">
    <property type="protein sequence ID" value="SFF79307.1"/>
    <property type="molecule type" value="Genomic_DNA"/>
</dbReference>
<protein>
    <recommendedName>
        <fullName evidence="2">Fibronectin type-III domain-containing protein</fullName>
    </recommendedName>
</protein>
<feature type="chain" id="PRO_5039199384" description="Fibronectin type-III domain-containing protein" evidence="1">
    <location>
        <begin position="28"/>
        <end position="137"/>
    </location>
</feature>
<feature type="signal peptide" evidence="1">
    <location>
        <begin position="1"/>
        <end position="27"/>
    </location>
</feature>
<dbReference type="AlphaFoldDB" id="A0A1I2LPH1"/>
<dbReference type="InterPro" id="IPR003961">
    <property type="entry name" value="FN3_dom"/>
</dbReference>
<reference evidence="4" key="1">
    <citation type="submission" date="2016-10" db="EMBL/GenBank/DDBJ databases">
        <authorList>
            <person name="Varghese N."/>
            <person name="Submissions S."/>
        </authorList>
    </citation>
    <scope>NUCLEOTIDE SEQUENCE [LARGE SCALE GENOMIC DNA]</scope>
    <source>
        <strain evidence="4">DSM 46838</strain>
    </source>
</reference>
<dbReference type="STRING" id="1798228.SAMN05216574_12721"/>
<dbReference type="RefSeq" id="WP_175527408.1">
    <property type="nucleotide sequence ID" value="NZ_FOND01000027.1"/>
</dbReference>
<gene>
    <name evidence="3" type="ORF">SAMN05216574_12721</name>
</gene>
<accession>A0A1I2LPH1</accession>
<feature type="domain" description="Fibronectin type-III" evidence="2">
    <location>
        <begin position="47"/>
        <end position="137"/>
    </location>
</feature>
<evidence type="ECO:0000256" key="1">
    <source>
        <dbReference type="SAM" id="SignalP"/>
    </source>
</evidence>
<keyword evidence="4" id="KW-1185">Reference proteome</keyword>
<sequence length="137" mass="14334">MTRTRRILVLIGLALTIVVGSSIPASATFAESVALPRTTVTGLTVQAPTNLVDRTTCSGSTMYAKVTWTASASEKTTGYIVTAQTGGTPMTFAVGNTTTFTHTMGRVWSAQSIPVTVTTVSKGGWTRTSAPVWVTTC</sequence>
<evidence type="ECO:0000313" key="4">
    <source>
        <dbReference type="Proteomes" id="UP000198589"/>
    </source>
</evidence>
<dbReference type="PROSITE" id="PS50853">
    <property type="entry name" value="FN3"/>
    <property type="match status" value="1"/>
</dbReference>
<organism evidence="3 4">
    <name type="scientific">Blastococcus tunisiensis</name>
    <dbReference type="NCBI Taxonomy" id="1798228"/>
    <lineage>
        <taxon>Bacteria</taxon>
        <taxon>Bacillati</taxon>
        <taxon>Actinomycetota</taxon>
        <taxon>Actinomycetes</taxon>
        <taxon>Geodermatophilales</taxon>
        <taxon>Geodermatophilaceae</taxon>
        <taxon>Blastococcus</taxon>
    </lineage>
</organism>
<keyword evidence="1" id="KW-0732">Signal</keyword>
<dbReference type="Proteomes" id="UP000198589">
    <property type="component" value="Unassembled WGS sequence"/>
</dbReference>
<proteinExistence type="predicted"/>
<evidence type="ECO:0000259" key="2">
    <source>
        <dbReference type="PROSITE" id="PS50853"/>
    </source>
</evidence>
<name>A0A1I2LPH1_9ACTN</name>
<evidence type="ECO:0000313" key="3">
    <source>
        <dbReference type="EMBL" id="SFF79307.1"/>
    </source>
</evidence>